<sequence length="241" mass="27460">MEVPNRGNNDTSNNIRRPRRRGHKHRWDRRGDPKQKDFRPEELTKQRPDTCKEGQSNRSAKEDMSTRYWISCTRLQHVSHSSHYINLEGHRNLLLNVLNDPHVAQDITSKKFEGIINNIMASCHLSFFEDEVPTEGRGDNHPLHIVVKCGNYMIARVLIDNGSSLNVMPNTTLDKLYSTSSTLKTSSVVVRAFDGSKREVIGKITLPIRIGPTTFDITFQVMDIRPTYSCLLGRPGIDLGH</sequence>
<feature type="compositionally biased region" description="Basic and acidic residues" evidence="2">
    <location>
        <begin position="29"/>
        <end position="52"/>
    </location>
</feature>
<evidence type="ECO:0000256" key="1">
    <source>
        <dbReference type="PROSITE-ProRule" id="PRU00023"/>
    </source>
</evidence>
<organism evidence="3 4">
    <name type="scientific">Mucuna pruriens</name>
    <name type="common">Velvet bean</name>
    <name type="synonym">Dolichos pruriens</name>
    <dbReference type="NCBI Taxonomy" id="157652"/>
    <lineage>
        <taxon>Eukaryota</taxon>
        <taxon>Viridiplantae</taxon>
        <taxon>Streptophyta</taxon>
        <taxon>Embryophyta</taxon>
        <taxon>Tracheophyta</taxon>
        <taxon>Spermatophyta</taxon>
        <taxon>Magnoliopsida</taxon>
        <taxon>eudicotyledons</taxon>
        <taxon>Gunneridae</taxon>
        <taxon>Pentapetalae</taxon>
        <taxon>rosids</taxon>
        <taxon>fabids</taxon>
        <taxon>Fabales</taxon>
        <taxon>Fabaceae</taxon>
        <taxon>Papilionoideae</taxon>
        <taxon>50 kb inversion clade</taxon>
        <taxon>NPAAA clade</taxon>
        <taxon>indigoferoid/millettioid clade</taxon>
        <taxon>Phaseoleae</taxon>
        <taxon>Mucuna</taxon>
    </lineage>
</organism>
<comment type="caution">
    <text evidence="3">The sequence shown here is derived from an EMBL/GenBank/DDBJ whole genome shotgun (WGS) entry which is preliminary data.</text>
</comment>
<dbReference type="PANTHER" id="PTHR32108:SF9">
    <property type="entry name" value="REVERSE TRANSCRIPTASE RNASE H-LIKE DOMAIN-CONTAINING PROTEIN"/>
    <property type="match status" value="1"/>
</dbReference>
<proteinExistence type="predicted"/>
<dbReference type="SUPFAM" id="SSF50630">
    <property type="entry name" value="Acid proteases"/>
    <property type="match status" value="1"/>
</dbReference>
<keyword evidence="4" id="KW-1185">Reference proteome</keyword>
<evidence type="ECO:0000313" key="3">
    <source>
        <dbReference type="EMBL" id="RDX97018.1"/>
    </source>
</evidence>
<accession>A0A371H2G8</accession>
<name>A0A371H2G8_MUCPR</name>
<keyword evidence="1" id="KW-0040">ANK repeat</keyword>
<evidence type="ECO:0000256" key="2">
    <source>
        <dbReference type="SAM" id="MobiDB-lite"/>
    </source>
</evidence>
<dbReference type="AlphaFoldDB" id="A0A371H2G8"/>
<protein>
    <submittedName>
        <fullName evidence="3">Uncharacterized protein</fullName>
    </submittedName>
</protein>
<dbReference type="PANTHER" id="PTHR32108">
    <property type="entry name" value="DNA-DIRECTED RNA POLYMERASE SUBUNIT ALPHA"/>
    <property type="match status" value="1"/>
</dbReference>
<dbReference type="InterPro" id="IPR021109">
    <property type="entry name" value="Peptidase_aspartic_dom_sf"/>
</dbReference>
<dbReference type="InterPro" id="IPR002110">
    <property type="entry name" value="Ankyrin_rpt"/>
</dbReference>
<dbReference type="CDD" id="cd00303">
    <property type="entry name" value="retropepsin_like"/>
    <property type="match status" value="1"/>
</dbReference>
<feature type="region of interest" description="Disordered" evidence="2">
    <location>
        <begin position="1"/>
        <end position="63"/>
    </location>
</feature>
<dbReference type="OrthoDB" id="5430981at2759"/>
<evidence type="ECO:0000313" key="4">
    <source>
        <dbReference type="Proteomes" id="UP000257109"/>
    </source>
</evidence>
<feature type="compositionally biased region" description="Polar residues" evidence="2">
    <location>
        <begin position="1"/>
        <end position="15"/>
    </location>
</feature>
<dbReference type="Proteomes" id="UP000257109">
    <property type="component" value="Unassembled WGS sequence"/>
</dbReference>
<feature type="non-terminal residue" evidence="3">
    <location>
        <position position="1"/>
    </location>
</feature>
<gene>
    <name evidence="3" type="ORF">CR513_20264</name>
</gene>
<dbReference type="Gene3D" id="2.40.70.10">
    <property type="entry name" value="Acid Proteases"/>
    <property type="match status" value="1"/>
</dbReference>
<reference evidence="3" key="1">
    <citation type="submission" date="2018-05" db="EMBL/GenBank/DDBJ databases">
        <title>Draft genome of Mucuna pruriens seed.</title>
        <authorList>
            <person name="Nnadi N.E."/>
            <person name="Vos R."/>
            <person name="Hasami M.H."/>
            <person name="Devisetty U.K."/>
            <person name="Aguiy J.C."/>
        </authorList>
    </citation>
    <scope>NUCLEOTIDE SEQUENCE [LARGE SCALE GENOMIC DNA]</scope>
    <source>
        <strain evidence="3">JCA_2017</strain>
    </source>
</reference>
<dbReference type="PROSITE" id="PS50088">
    <property type="entry name" value="ANK_REPEAT"/>
    <property type="match status" value="1"/>
</dbReference>
<dbReference type="PROSITE" id="PS50297">
    <property type="entry name" value="ANK_REP_REGION"/>
    <property type="match status" value="1"/>
</dbReference>
<feature type="compositionally biased region" description="Basic residues" evidence="2">
    <location>
        <begin position="16"/>
        <end position="28"/>
    </location>
</feature>
<dbReference type="EMBL" id="QJKJ01003755">
    <property type="protein sequence ID" value="RDX97018.1"/>
    <property type="molecule type" value="Genomic_DNA"/>
</dbReference>
<feature type="repeat" description="ANK" evidence="1">
    <location>
        <begin position="138"/>
        <end position="170"/>
    </location>
</feature>